<proteinExistence type="predicted"/>
<dbReference type="EMBL" id="CM020619">
    <property type="protein sequence ID" value="KAK1864859.1"/>
    <property type="molecule type" value="Genomic_DNA"/>
</dbReference>
<reference evidence="1" key="1">
    <citation type="submission" date="2019-11" db="EMBL/GenBank/DDBJ databases">
        <title>Nori genome reveals adaptations in red seaweeds to the harsh intertidal environment.</title>
        <authorList>
            <person name="Wang D."/>
            <person name="Mao Y."/>
        </authorList>
    </citation>
    <scope>NUCLEOTIDE SEQUENCE</scope>
    <source>
        <tissue evidence="1">Gametophyte</tissue>
    </source>
</reference>
<organism evidence="1 2">
    <name type="scientific">Pyropia yezoensis</name>
    <name type="common">Susabi-nori</name>
    <name type="synonym">Porphyra yezoensis</name>
    <dbReference type="NCBI Taxonomy" id="2788"/>
    <lineage>
        <taxon>Eukaryota</taxon>
        <taxon>Rhodophyta</taxon>
        <taxon>Bangiophyceae</taxon>
        <taxon>Bangiales</taxon>
        <taxon>Bangiaceae</taxon>
        <taxon>Pyropia</taxon>
    </lineage>
</organism>
<accession>A0ACC3C3H4</accession>
<dbReference type="Proteomes" id="UP000798662">
    <property type="component" value="Chromosome 2"/>
</dbReference>
<keyword evidence="2" id="KW-1185">Reference proteome</keyword>
<comment type="caution">
    <text evidence="1">The sequence shown here is derived from an EMBL/GenBank/DDBJ whole genome shotgun (WGS) entry which is preliminary data.</text>
</comment>
<name>A0ACC3C3H4_PYRYE</name>
<evidence type="ECO:0000313" key="2">
    <source>
        <dbReference type="Proteomes" id="UP000798662"/>
    </source>
</evidence>
<gene>
    <name evidence="1" type="ORF">I4F81_007396</name>
</gene>
<evidence type="ECO:0000313" key="1">
    <source>
        <dbReference type="EMBL" id="KAK1864859.1"/>
    </source>
</evidence>
<sequence length="348" mass="34977">MGGPNGWGPGVPPRLECVTAVGFAEDANPRHRPTMEDAHVVLDEYLGDRGTGFFGIYDGHGGRAAVDVVATILHQLDGTPLPVDAADVPAPTADALAASASAGPLPGATAPGTPPSGAPVEDGAAVESAGRTAADEGADEGKAGERGGGGAPPPPPPPSHGASPSPSLPASTSSQAATPPPTPRRTRRRRVLLTANVGDARAVLCRDARPVRLTYDHKASDPSEARRVAEAGGFVTSKRVNGVLSVARALGDHAMKGAVISNPHLSRTVLVADDAEGGGGAGGMGRREPFVVLACDGLWDVMTDAEVVAFVGDRLGRGGAAGGTAKKLVRAALDRGSTDNISVMVVVL</sequence>
<protein>
    <submittedName>
        <fullName evidence="1">Uncharacterized protein</fullName>
    </submittedName>
</protein>